<feature type="transmembrane region" description="Helical" evidence="19">
    <location>
        <begin position="117"/>
        <end position="140"/>
    </location>
</feature>
<feature type="transmembrane region" description="Helical" evidence="19">
    <location>
        <begin position="185"/>
        <end position="211"/>
    </location>
</feature>
<dbReference type="GO" id="GO:0006120">
    <property type="term" value="P:mitochondrial electron transport, NADH to ubiquinone"/>
    <property type="evidence" value="ECO:0007669"/>
    <property type="project" value="TreeGrafter"/>
</dbReference>
<comment type="function">
    <text evidence="1">Core subunit of the mitochondrial membrane respiratory chain NADH dehydrogenase (Complex I) that is believed to belong to the minimal assembly required for catalysis. Complex I functions in the transfer of electrons from NADH to the respiratory chain. The immediate electron acceptor for the enzyme is believed to be ubiquinone.</text>
</comment>
<reference evidence="21" key="1">
    <citation type="journal article" date="2022" name="Polar Biol.">
        <title>Mitochondrial genomes provide insight into interfamilial relationships within Pycnogonida.</title>
        <authorList>
            <person name="Zehnpfennig J.R."/>
            <person name="Varney R.M."/>
            <person name="Halanych K.M."/>
            <person name="Mahon A.R."/>
        </authorList>
    </citation>
    <scope>NUCLEOTIDE SEQUENCE</scope>
</reference>
<comment type="subcellular location">
    <subcellularLocation>
        <location evidence="2">Mitochondrion inner membrane</location>
        <topology evidence="2">Multi-pass membrane protein</topology>
    </subcellularLocation>
</comment>
<keyword evidence="6" id="KW-0813">Transport</keyword>
<name>A0A9E8AE78_9CHEL</name>
<keyword evidence="12 19" id="KW-1133">Transmembrane helix</keyword>
<proteinExistence type="inferred from homology"/>
<keyword evidence="15 21" id="KW-0496">Mitochondrion</keyword>
<evidence type="ECO:0000256" key="17">
    <source>
        <dbReference type="ARBA" id="ARBA00031028"/>
    </source>
</evidence>
<dbReference type="EC" id="7.1.1.2" evidence="4"/>
<keyword evidence="9" id="KW-0999">Mitochondrion inner membrane</keyword>
<evidence type="ECO:0000256" key="16">
    <source>
        <dbReference type="ARBA" id="ARBA00023136"/>
    </source>
</evidence>
<keyword evidence="11" id="KW-0249">Electron transport</keyword>
<feature type="transmembrane region" description="Helical" evidence="19">
    <location>
        <begin position="12"/>
        <end position="34"/>
    </location>
</feature>
<dbReference type="InterPro" id="IPR050175">
    <property type="entry name" value="Complex_I_Subunit_2"/>
</dbReference>
<evidence type="ECO:0000256" key="6">
    <source>
        <dbReference type="ARBA" id="ARBA00022448"/>
    </source>
</evidence>
<evidence type="ECO:0000256" key="13">
    <source>
        <dbReference type="ARBA" id="ARBA00023027"/>
    </source>
</evidence>
<comment type="catalytic activity">
    <reaction evidence="18">
        <text>a ubiquinone + NADH + 5 H(+)(in) = a ubiquinol + NAD(+) + 4 H(+)(out)</text>
        <dbReference type="Rhea" id="RHEA:29091"/>
        <dbReference type="Rhea" id="RHEA-COMP:9565"/>
        <dbReference type="Rhea" id="RHEA-COMP:9566"/>
        <dbReference type="ChEBI" id="CHEBI:15378"/>
        <dbReference type="ChEBI" id="CHEBI:16389"/>
        <dbReference type="ChEBI" id="CHEBI:17976"/>
        <dbReference type="ChEBI" id="CHEBI:57540"/>
        <dbReference type="ChEBI" id="CHEBI:57945"/>
        <dbReference type="EC" id="7.1.1.2"/>
    </reaction>
</comment>
<evidence type="ECO:0000256" key="15">
    <source>
        <dbReference type="ARBA" id="ARBA00023128"/>
    </source>
</evidence>
<keyword evidence="8 19" id="KW-0812">Transmembrane</keyword>
<evidence type="ECO:0000256" key="5">
    <source>
        <dbReference type="ARBA" id="ARBA00021008"/>
    </source>
</evidence>
<evidence type="ECO:0000256" key="1">
    <source>
        <dbReference type="ARBA" id="ARBA00003257"/>
    </source>
</evidence>
<feature type="domain" description="NADH:quinone oxidoreductase/Mrp antiporter transmembrane" evidence="20">
    <location>
        <begin position="22"/>
        <end position="275"/>
    </location>
</feature>
<keyword evidence="16 19" id="KW-0472">Membrane</keyword>
<evidence type="ECO:0000256" key="11">
    <source>
        <dbReference type="ARBA" id="ARBA00022982"/>
    </source>
</evidence>
<evidence type="ECO:0000256" key="10">
    <source>
        <dbReference type="ARBA" id="ARBA00022967"/>
    </source>
</evidence>
<evidence type="ECO:0000256" key="8">
    <source>
        <dbReference type="ARBA" id="ARBA00022692"/>
    </source>
</evidence>
<evidence type="ECO:0000259" key="20">
    <source>
        <dbReference type="Pfam" id="PF00361"/>
    </source>
</evidence>
<feature type="transmembrane region" description="Helical" evidence="19">
    <location>
        <begin position="303"/>
        <end position="325"/>
    </location>
</feature>
<evidence type="ECO:0000256" key="2">
    <source>
        <dbReference type="ARBA" id="ARBA00004448"/>
    </source>
</evidence>
<dbReference type="EMBL" id="OK649922">
    <property type="protein sequence ID" value="UZA61235.1"/>
    <property type="molecule type" value="Genomic_DNA"/>
</dbReference>
<dbReference type="AlphaFoldDB" id="A0A9E8AE78"/>
<sequence length="326" mass="39155">MKFYYIMNFNLIFTSMIWALSSTSWFSLWLLMEINSLMFFPLMTIKMNQKSSEAVFKFFLVQSFSSLLIIFSISFNYFQLMLFSSINIYTMILMLSLLMKLGFFPFILWYINILSEVSYTIIFFILTLQKIIPLYFISLILDKNNLFYFSFFVTMNCLITVLMVFSQTKIKKIIIFSSSIQMSWLMLSMIFNISFFFIFFLFYTTLMYSIIKFLDFYNLNYLNQVYAVKNIYFNFTLMILAGFPPFSGFILKWMTLFYLTSYHYWFLSFVLLVSSIANLLFYSRLMFSSIFYSAPINKWAKNLLYPYNSLFIINFLMPIFLSMFIS</sequence>
<evidence type="ECO:0000256" key="18">
    <source>
        <dbReference type="ARBA" id="ARBA00049551"/>
    </source>
</evidence>
<keyword evidence="7" id="KW-0679">Respiratory chain</keyword>
<feature type="transmembrane region" description="Helical" evidence="19">
    <location>
        <begin position="55"/>
        <end position="80"/>
    </location>
</feature>
<keyword evidence="14" id="KW-0830">Ubiquinone</keyword>
<evidence type="ECO:0000256" key="12">
    <source>
        <dbReference type="ARBA" id="ARBA00022989"/>
    </source>
</evidence>
<dbReference type="PANTHER" id="PTHR46552:SF1">
    <property type="entry name" value="NADH-UBIQUINONE OXIDOREDUCTASE CHAIN 2"/>
    <property type="match status" value="1"/>
</dbReference>
<evidence type="ECO:0000256" key="14">
    <source>
        <dbReference type="ARBA" id="ARBA00023075"/>
    </source>
</evidence>
<keyword evidence="10" id="KW-1278">Translocase</keyword>
<protein>
    <recommendedName>
        <fullName evidence="5">NADH-ubiquinone oxidoreductase chain 2</fullName>
        <ecNumber evidence="4">7.1.1.2</ecNumber>
    </recommendedName>
    <alternativeName>
        <fullName evidence="17">NADH dehydrogenase subunit 2</fullName>
    </alternativeName>
</protein>
<evidence type="ECO:0000256" key="19">
    <source>
        <dbReference type="SAM" id="Phobius"/>
    </source>
</evidence>
<evidence type="ECO:0000256" key="7">
    <source>
        <dbReference type="ARBA" id="ARBA00022660"/>
    </source>
</evidence>
<evidence type="ECO:0000313" key="21">
    <source>
        <dbReference type="EMBL" id="UZA61235.1"/>
    </source>
</evidence>
<dbReference type="InterPro" id="IPR001750">
    <property type="entry name" value="ND/Mrp_TM"/>
</dbReference>
<geneLocation type="mitochondrion" evidence="21"/>
<comment type="similarity">
    <text evidence="3">Belongs to the complex I subunit 2 family.</text>
</comment>
<dbReference type="Pfam" id="PF00361">
    <property type="entry name" value="Proton_antipo_M"/>
    <property type="match status" value="1"/>
</dbReference>
<dbReference type="GO" id="GO:0005743">
    <property type="term" value="C:mitochondrial inner membrane"/>
    <property type="evidence" value="ECO:0007669"/>
    <property type="project" value="UniProtKB-SubCell"/>
</dbReference>
<feature type="transmembrane region" description="Helical" evidence="19">
    <location>
        <begin position="231"/>
        <end position="251"/>
    </location>
</feature>
<feature type="transmembrane region" description="Helical" evidence="19">
    <location>
        <begin position="86"/>
        <end position="110"/>
    </location>
</feature>
<evidence type="ECO:0000256" key="3">
    <source>
        <dbReference type="ARBA" id="ARBA00007012"/>
    </source>
</evidence>
<feature type="transmembrane region" description="Helical" evidence="19">
    <location>
        <begin position="263"/>
        <end position="283"/>
    </location>
</feature>
<organism evidence="21">
    <name type="scientific">Anoplodactylus australis</name>
    <dbReference type="NCBI Taxonomy" id="2992006"/>
    <lineage>
        <taxon>Eukaryota</taxon>
        <taxon>Metazoa</taxon>
        <taxon>Ecdysozoa</taxon>
        <taxon>Arthropoda</taxon>
        <taxon>Chelicerata</taxon>
        <taxon>Pycnogonida</taxon>
        <taxon>Pantopoda</taxon>
        <taxon>Phoxichilidiidae</taxon>
        <taxon>Anoplodactylus</taxon>
    </lineage>
</organism>
<dbReference type="GO" id="GO:0008137">
    <property type="term" value="F:NADH dehydrogenase (ubiquinone) activity"/>
    <property type="evidence" value="ECO:0007669"/>
    <property type="project" value="UniProtKB-EC"/>
</dbReference>
<evidence type="ECO:0000256" key="4">
    <source>
        <dbReference type="ARBA" id="ARBA00012944"/>
    </source>
</evidence>
<gene>
    <name evidence="21" type="primary">nad2</name>
</gene>
<accession>A0A9E8AE78</accession>
<feature type="transmembrane region" description="Helical" evidence="19">
    <location>
        <begin position="146"/>
        <end position="165"/>
    </location>
</feature>
<keyword evidence="13" id="KW-0520">NAD</keyword>
<dbReference type="PANTHER" id="PTHR46552">
    <property type="entry name" value="NADH-UBIQUINONE OXIDOREDUCTASE CHAIN 2"/>
    <property type="match status" value="1"/>
</dbReference>
<evidence type="ECO:0000256" key="9">
    <source>
        <dbReference type="ARBA" id="ARBA00022792"/>
    </source>
</evidence>